<proteinExistence type="predicted"/>
<feature type="transmembrane region" description="Helical" evidence="5">
    <location>
        <begin position="40"/>
        <end position="62"/>
    </location>
</feature>
<protein>
    <recommendedName>
        <fullName evidence="7">Membrane transporter protein</fullName>
    </recommendedName>
</protein>
<evidence type="ECO:0000256" key="3">
    <source>
        <dbReference type="ARBA" id="ARBA00022989"/>
    </source>
</evidence>
<dbReference type="EMBL" id="BARW01023917">
    <property type="protein sequence ID" value="GAI88125.1"/>
    <property type="molecule type" value="Genomic_DNA"/>
</dbReference>
<evidence type="ECO:0000256" key="4">
    <source>
        <dbReference type="ARBA" id="ARBA00023136"/>
    </source>
</evidence>
<evidence type="ECO:0000256" key="5">
    <source>
        <dbReference type="SAM" id="Phobius"/>
    </source>
</evidence>
<evidence type="ECO:0008006" key="7">
    <source>
        <dbReference type="Google" id="ProtNLM"/>
    </source>
</evidence>
<sequence length="120" mass="12965">MLNIVVMAFICELVDNSLGGGFGTILSPVFLLMGYSPLEVVPAILLSELVSGFIGGGSHAYFGNVNWKITGVLAGFGAFSMILASYFASQIIPKFYIKVYVGIVVLVMSLIIVWKSFKKF</sequence>
<dbReference type="Pfam" id="PF01925">
    <property type="entry name" value="TauE"/>
    <property type="match status" value="1"/>
</dbReference>
<feature type="non-terminal residue" evidence="6">
    <location>
        <position position="120"/>
    </location>
</feature>
<accession>X1TKN1</accession>
<keyword evidence="3 5" id="KW-1133">Transmembrane helix</keyword>
<feature type="transmembrane region" description="Helical" evidence="5">
    <location>
        <begin position="95"/>
        <end position="114"/>
    </location>
</feature>
<dbReference type="AlphaFoldDB" id="X1TKN1"/>
<comment type="caution">
    <text evidence="6">The sequence shown here is derived from an EMBL/GenBank/DDBJ whole genome shotgun (WGS) entry which is preliminary data.</text>
</comment>
<evidence type="ECO:0000256" key="2">
    <source>
        <dbReference type="ARBA" id="ARBA00022692"/>
    </source>
</evidence>
<comment type="subcellular location">
    <subcellularLocation>
        <location evidence="1">Membrane</location>
        <topology evidence="1">Multi-pass membrane protein</topology>
    </subcellularLocation>
</comment>
<name>X1TKN1_9ZZZZ</name>
<keyword evidence="4 5" id="KW-0472">Membrane</keyword>
<dbReference type="GO" id="GO:0016020">
    <property type="term" value="C:membrane"/>
    <property type="evidence" value="ECO:0007669"/>
    <property type="project" value="UniProtKB-SubCell"/>
</dbReference>
<gene>
    <name evidence="6" type="ORF">S12H4_39563</name>
</gene>
<reference evidence="6" key="1">
    <citation type="journal article" date="2014" name="Front. Microbiol.">
        <title>High frequency of phylogenetically diverse reductive dehalogenase-homologous genes in deep subseafloor sedimentary metagenomes.</title>
        <authorList>
            <person name="Kawai M."/>
            <person name="Futagami T."/>
            <person name="Toyoda A."/>
            <person name="Takaki Y."/>
            <person name="Nishi S."/>
            <person name="Hori S."/>
            <person name="Arai W."/>
            <person name="Tsubouchi T."/>
            <person name="Morono Y."/>
            <person name="Uchiyama I."/>
            <person name="Ito T."/>
            <person name="Fujiyama A."/>
            <person name="Inagaki F."/>
            <person name="Takami H."/>
        </authorList>
    </citation>
    <scope>NUCLEOTIDE SEQUENCE</scope>
    <source>
        <strain evidence="6">Expedition CK06-06</strain>
    </source>
</reference>
<feature type="transmembrane region" description="Helical" evidence="5">
    <location>
        <begin position="69"/>
        <end position="89"/>
    </location>
</feature>
<keyword evidence="2 5" id="KW-0812">Transmembrane</keyword>
<evidence type="ECO:0000256" key="1">
    <source>
        <dbReference type="ARBA" id="ARBA00004141"/>
    </source>
</evidence>
<dbReference type="InterPro" id="IPR002781">
    <property type="entry name" value="TM_pro_TauE-like"/>
</dbReference>
<organism evidence="6">
    <name type="scientific">marine sediment metagenome</name>
    <dbReference type="NCBI Taxonomy" id="412755"/>
    <lineage>
        <taxon>unclassified sequences</taxon>
        <taxon>metagenomes</taxon>
        <taxon>ecological metagenomes</taxon>
    </lineage>
</organism>
<evidence type="ECO:0000313" key="6">
    <source>
        <dbReference type="EMBL" id="GAI88125.1"/>
    </source>
</evidence>